<evidence type="ECO:0000256" key="1">
    <source>
        <dbReference type="SAM" id="SignalP"/>
    </source>
</evidence>
<dbReference type="InterPro" id="IPR001466">
    <property type="entry name" value="Beta-lactam-related"/>
</dbReference>
<proteinExistence type="predicted"/>
<accession>A0A814Q8U3</accession>
<comment type="caution">
    <text evidence="3">The sequence shown here is derived from an EMBL/GenBank/DDBJ whole genome shotgun (WGS) entry which is preliminary data.</text>
</comment>
<reference evidence="3" key="1">
    <citation type="submission" date="2021-02" db="EMBL/GenBank/DDBJ databases">
        <authorList>
            <person name="Nowell W R."/>
        </authorList>
    </citation>
    <scope>NUCLEOTIDE SEQUENCE</scope>
</reference>
<dbReference type="InterPro" id="IPR050789">
    <property type="entry name" value="Diverse_Enzym_Activities"/>
</dbReference>
<name>A0A814Q8U3_9BILA</name>
<evidence type="ECO:0000259" key="2">
    <source>
        <dbReference type="Pfam" id="PF00144"/>
    </source>
</evidence>
<evidence type="ECO:0000313" key="3">
    <source>
        <dbReference type="EMBL" id="CAF1116195.1"/>
    </source>
</evidence>
<dbReference type="AlphaFoldDB" id="A0A814Q8U3"/>
<feature type="domain" description="Beta-lactamase-related" evidence="2">
    <location>
        <begin position="32"/>
        <end position="408"/>
    </location>
</feature>
<protein>
    <recommendedName>
        <fullName evidence="2">Beta-lactamase-related domain-containing protein</fullName>
    </recommendedName>
</protein>
<dbReference type="InterPro" id="IPR012338">
    <property type="entry name" value="Beta-lactam/transpept-like"/>
</dbReference>
<sequence length="464" mass="53204">MLFFRCFTVLLLMYFTYAAKITFDQQVFHDEINELLNEVNIPGASVIAINGSYPCYEDAFGLRSISPVIKNDLTSIFNLASVSKTITGIVVMKLVEIGQLDLDQNINFYIDFYINNPTINIVHPNYSNNSITLRLLLTHYSSINTQFLPNIYFPFDNFTINNPDYGNNYLGGFVLDYLLPSGKYYNESNWLPVPPGSEYSYSNVGIALVAWLCEVATGEYFYSLTNKYLFKPLGMSDATSWFLKSVPTDKQNLLMRHYIFNETNQTFFQNSFSHLSFNSFPDKDHPQINWTESEPYGYYIYPGGLLRSTIGDLAMHLSMFITNGTYLNPITNKSVEILKASTVAEMSRIQYPQFKFPTGLIWTYYTLNVSRVRFLLGHTGSDIGVTTFMFFNPQTQIGVILLTTGNVLSTNDWQNDRIRNQLWLIMDKVFNAFESKPISDCSCRISSLVHWCATLFIIHLHKHS</sequence>
<dbReference type="Gene3D" id="3.40.710.10">
    <property type="entry name" value="DD-peptidase/beta-lactamase superfamily"/>
    <property type="match status" value="1"/>
</dbReference>
<keyword evidence="5" id="KW-1185">Reference proteome</keyword>
<keyword evidence="1" id="KW-0732">Signal</keyword>
<dbReference type="PANTHER" id="PTHR43283">
    <property type="entry name" value="BETA-LACTAMASE-RELATED"/>
    <property type="match status" value="1"/>
</dbReference>
<dbReference type="EMBL" id="CAJOBC010005914">
    <property type="protein sequence ID" value="CAF3880074.1"/>
    <property type="molecule type" value="Genomic_DNA"/>
</dbReference>
<organism evidence="3 5">
    <name type="scientific">Didymodactylos carnosus</name>
    <dbReference type="NCBI Taxonomy" id="1234261"/>
    <lineage>
        <taxon>Eukaryota</taxon>
        <taxon>Metazoa</taxon>
        <taxon>Spiralia</taxon>
        <taxon>Gnathifera</taxon>
        <taxon>Rotifera</taxon>
        <taxon>Eurotatoria</taxon>
        <taxon>Bdelloidea</taxon>
        <taxon>Philodinida</taxon>
        <taxon>Philodinidae</taxon>
        <taxon>Didymodactylos</taxon>
    </lineage>
</organism>
<dbReference type="EMBL" id="CAJNOQ010005914">
    <property type="protein sequence ID" value="CAF1116195.1"/>
    <property type="molecule type" value="Genomic_DNA"/>
</dbReference>
<dbReference type="Proteomes" id="UP000681722">
    <property type="component" value="Unassembled WGS sequence"/>
</dbReference>
<evidence type="ECO:0000313" key="5">
    <source>
        <dbReference type="Proteomes" id="UP000663829"/>
    </source>
</evidence>
<dbReference type="SUPFAM" id="SSF56601">
    <property type="entry name" value="beta-lactamase/transpeptidase-like"/>
    <property type="match status" value="1"/>
</dbReference>
<feature type="signal peptide" evidence="1">
    <location>
        <begin position="1"/>
        <end position="18"/>
    </location>
</feature>
<dbReference type="Proteomes" id="UP000663829">
    <property type="component" value="Unassembled WGS sequence"/>
</dbReference>
<gene>
    <name evidence="3" type="ORF">GPM918_LOCUS19467</name>
    <name evidence="4" type="ORF">SRO942_LOCUS19464</name>
</gene>
<evidence type="ECO:0000313" key="4">
    <source>
        <dbReference type="EMBL" id="CAF3880074.1"/>
    </source>
</evidence>
<feature type="chain" id="PRO_5035685154" description="Beta-lactamase-related domain-containing protein" evidence="1">
    <location>
        <begin position="19"/>
        <end position="464"/>
    </location>
</feature>
<dbReference type="OrthoDB" id="5946976at2759"/>
<dbReference type="Pfam" id="PF00144">
    <property type="entry name" value="Beta-lactamase"/>
    <property type="match status" value="1"/>
</dbReference>